<evidence type="ECO:0000313" key="2">
    <source>
        <dbReference type="Proteomes" id="UP000289738"/>
    </source>
</evidence>
<protein>
    <submittedName>
        <fullName evidence="1">Uncharacterized protein</fullName>
    </submittedName>
</protein>
<proteinExistence type="predicted"/>
<accession>A0A444Z0Y8</accession>
<reference evidence="1 2" key="1">
    <citation type="submission" date="2019-01" db="EMBL/GenBank/DDBJ databases">
        <title>Sequencing of cultivated peanut Arachis hypogaea provides insights into genome evolution and oil improvement.</title>
        <authorList>
            <person name="Chen X."/>
        </authorList>
    </citation>
    <scope>NUCLEOTIDE SEQUENCE [LARGE SCALE GENOMIC DNA]</scope>
    <source>
        <strain evidence="2">cv. Fuhuasheng</strain>
        <tissue evidence="1">Leaves</tissue>
    </source>
</reference>
<name>A0A444Z0Y8_ARAHY</name>
<comment type="caution">
    <text evidence="1">The sequence shown here is derived from an EMBL/GenBank/DDBJ whole genome shotgun (WGS) entry which is preliminary data.</text>
</comment>
<sequence>MFFILTGFFYHSQTSLTLNSETQTLSSLSLSLPLAH</sequence>
<keyword evidence="2" id="KW-1185">Reference proteome</keyword>
<dbReference type="EMBL" id="SDMP01000015">
    <property type="protein sequence ID" value="RYR07851.1"/>
    <property type="molecule type" value="Genomic_DNA"/>
</dbReference>
<gene>
    <name evidence="1" type="ORF">Ahy_B05g075324</name>
</gene>
<organism evidence="1 2">
    <name type="scientific">Arachis hypogaea</name>
    <name type="common">Peanut</name>
    <dbReference type="NCBI Taxonomy" id="3818"/>
    <lineage>
        <taxon>Eukaryota</taxon>
        <taxon>Viridiplantae</taxon>
        <taxon>Streptophyta</taxon>
        <taxon>Embryophyta</taxon>
        <taxon>Tracheophyta</taxon>
        <taxon>Spermatophyta</taxon>
        <taxon>Magnoliopsida</taxon>
        <taxon>eudicotyledons</taxon>
        <taxon>Gunneridae</taxon>
        <taxon>Pentapetalae</taxon>
        <taxon>rosids</taxon>
        <taxon>fabids</taxon>
        <taxon>Fabales</taxon>
        <taxon>Fabaceae</taxon>
        <taxon>Papilionoideae</taxon>
        <taxon>50 kb inversion clade</taxon>
        <taxon>dalbergioids sensu lato</taxon>
        <taxon>Dalbergieae</taxon>
        <taxon>Pterocarpus clade</taxon>
        <taxon>Arachis</taxon>
    </lineage>
</organism>
<dbReference type="AlphaFoldDB" id="A0A444Z0Y8"/>
<evidence type="ECO:0000313" key="1">
    <source>
        <dbReference type="EMBL" id="RYR07851.1"/>
    </source>
</evidence>
<dbReference type="Proteomes" id="UP000289738">
    <property type="component" value="Chromosome B05"/>
</dbReference>